<dbReference type="NCBIfam" id="TIGR04171">
    <property type="entry name" value="RNR_1b_NrdF"/>
    <property type="match status" value="1"/>
</dbReference>
<dbReference type="Gene3D" id="1.10.620.20">
    <property type="entry name" value="Ribonucleotide Reductase, subunit A"/>
    <property type="match status" value="1"/>
</dbReference>
<dbReference type="InterPro" id="IPR033909">
    <property type="entry name" value="RNR_small"/>
</dbReference>
<dbReference type="SMART" id="SM00981">
    <property type="entry name" value="THUMP"/>
    <property type="match status" value="1"/>
</dbReference>
<evidence type="ECO:0000256" key="16">
    <source>
        <dbReference type="ARBA" id="ARBA00047754"/>
    </source>
</evidence>
<evidence type="ECO:0000256" key="8">
    <source>
        <dbReference type="ARBA" id="ARBA00022723"/>
    </source>
</evidence>
<keyword evidence="10 17" id="KW-0067">ATP-binding</keyword>
<comment type="catalytic activity">
    <reaction evidence="17">
        <text>[ThiI sulfur-carrier protein]-S-sulfanyl-L-cysteine + a uridine in tRNA + 2 reduced [2Fe-2S]-[ferredoxin] + ATP + H(+) = [ThiI sulfur-carrier protein]-L-cysteine + a 4-thiouridine in tRNA + 2 oxidized [2Fe-2S]-[ferredoxin] + AMP + diphosphate</text>
        <dbReference type="Rhea" id="RHEA:24176"/>
        <dbReference type="Rhea" id="RHEA-COMP:10000"/>
        <dbReference type="Rhea" id="RHEA-COMP:10001"/>
        <dbReference type="Rhea" id="RHEA-COMP:13337"/>
        <dbReference type="Rhea" id="RHEA-COMP:13338"/>
        <dbReference type="Rhea" id="RHEA-COMP:13339"/>
        <dbReference type="Rhea" id="RHEA-COMP:13340"/>
        <dbReference type="ChEBI" id="CHEBI:15378"/>
        <dbReference type="ChEBI" id="CHEBI:29950"/>
        <dbReference type="ChEBI" id="CHEBI:30616"/>
        <dbReference type="ChEBI" id="CHEBI:33019"/>
        <dbReference type="ChEBI" id="CHEBI:33737"/>
        <dbReference type="ChEBI" id="CHEBI:33738"/>
        <dbReference type="ChEBI" id="CHEBI:61963"/>
        <dbReference type="ChEBI" id="CHEBI:65315"/>
        <dbReference type="ChEBI" id="CHEBI:136798"/>
        <dbReference type="ChEBI" id="CHEBI:456215"/>
        <dbReference type="EC" id="2.8.1.4"/>
    </reaction>
</comment>
<protein>
    <recommendedName>
        <fullName evidence="17">Probable tRNA sulfurtransferase</fullName>
        <ecNumber evidence="17">2.8.1.4</ecNumber>
    </recommendedName>
    <alternativeName>
        <fullName evidence="17">Sulfur carrier protein ThiS sulfurtransferase</fullName>
    </alternativeName>
    <alternativeName>
        <fullName evidence="17">Thiamine biosynthesis protein ThiI</fullName>
    </alternativeName>
    <alternativeName>
        <fullName evidence="17">tRNA 4-thiouridine synthase</fullName>
    </alternativeName>
</protein>
<evidence type="ECO:0000256" key="10">
    <source>
        <dbReference type="ARBA" id="ARBA00022840"/>
    </source>
</evidence>
<dbReference type="Gene3D" id="3.40.50.620">
    <property type="entry name" value="HUPs"/>
    <property type="match status" value="1"/>
</dbReference>
<dbReference type="RefSeq" id="WP_114933632.1">
    <property type="nucleotide sequence ID" value="NZ_CP030930.1"/>
</dbReference>
<evidence type="ECO:0000313" key="19">
    <source>
        <dbReference type="EMBL" id="AXI75186.1"/>
    </source>
</evidence>
<dbReference type="SUPFAM" id="SSF47240">
    <property type="entry name" value="Ferritin-like"/>
    <property type="match status" value="1"/>
</dbReference>
<proteinExistence type="inferred from homology"/>
<dbReference type="NCBIfam" id="TIGR00342">
    <property type="entry name" value="tRNA uracil 4-sulfurtransferase ThiI"/>
    <property type="match status" value="1"/>
</dbReference>
<evidence type="ECO:0000256" key="17">
    <source>
        <dbReference type="HAMAP-Rule" id="MF_00021"/>
    </source>
</evidence>
<feature type="binding site" evidence="17">
    <location>
        <position position="600"/>
    </location>
    <ligand>
        <name>ATP</name>
        <dbReference type="ChEBI" id="CHEBI:30616"/>
    </ligand>
</feature>
<keyword evidence="11 17" id="KW-0694">RNA-binding</keyword>
<dbReference type="Gene3D" id="3.30.2130.30">
    <property type="match status" value="1"/>
</dbReference>
<evidence type="ECO:0000256" key="14">
    <source>
        <dbReference type="ARBA" id="ARBA00023004"/>
    </source>
</evidence>
<dbReference type="GO" id="GO:0005524">
    <property type="term" value="F:ATP binding"/>
    <property type="evidence" value="ECO:0007669"/>
    <property type="project" value="UniProtKB-UniRule"/>
</dbReference>
<dbReference type="InterPro" id="IPR049962">
    <property type="entry name" value="THUMP_ThiI"/>
</dbReference>
<keyword evidence="15" id="KW-0215">Deoxyribonucleotide synthesis</keyword>
<dbReference type="SUPFAM" id="SSF143437">
    <property type="entry name" value="THUMP domain-like"/>
    <property type="match status" value="1"/>
</dbReference>
<feature type="binding site" evidence="17">
    <location>
        <position position="591"/>
    </location>
    <ligand>
        <name>ATP</name>
        <dbReference type="ChEBI" id="CHEBI:30616"/>
    </ligand>
</feature>
<dbReference type="GO" id="GO:0009263">
    <property type="term" value="P:deoxyribonucleotide biosynthetic process"/>
    <property type="evidence" value="ECO:0007669"/>
    <property type="project" value="UniProtKB-KW"/>
</dbReference>
<dbReference type="GO" id="GO:0140741">
    <property type="term" value="F:tRNA-uracil-4 sulfurtransferase activity"/>
    <property type="evidence" value="ECO:0007669"/>
    <property type="project" value="UniProtKB-EC"/>
</dbReference>
<comment type="catalytic activity">
    <reaction evidence="16">
        <text>a 2'-deoxyribonucleoside 5'-diphosphate + [thioredoxin]-disulfide + H2O = a ribonucleoside 5'-diphosphate + [thioredoxin]-dithiol</text>
        <dbReference type="Rhea" id="RHEA:23252"/>
        <dbReference type="Rhea" id="RHEA-COMP:10698"/>
        <dbReference type="Rhea" id="RHEA-COMP:10700"/>
        <dbReference type="ChEBI" id="CHEBI:15377"/>
        <dbReference type="ChEBI" id="CHEBI:29950"/>
        <dbReference type="ChEBI" id="CHEBI:50058"/>
        <dbReference type="ChEBI" id="CHEBI:57930"/>
        <dbReference type="ChEBI" id="CHEBI:73316"/>
        <dbReference type="EC" id="1.17.4.1"/>
    </reaction>
</comment>
<feature type="domain" description="THUMP" evidence="18">
    <location>
        <begin position="364"/>
        <end position="469"/>
    </location>
</feature>
<evidence type="ECO:0000256" key="3">
    <source>
        <dbReference type="ARBA" id="ARBA00009303"/>
    </source>
</evidence>
<keyword evidence="6 17" id="KW-0820">tRNA-binding</keyword>
<keyword evidence="5 17" id="KW-0963">Cytoplasm</keyword>
<dbReference type="GO" id="GO:0002937">
    <property type="term" value="P:tRNA 4-thiouridine biosynthesis"/>
    <property type="evidence" value="ECO:0007669"/>
    <property type="project" value="TreeGrafter"/>
</dbReference>
<gene>
    <name evidence="19" type="primary">nrdF</name>
    <name evidence="17" type="synonym">thiI</name>
    <name evidence="19" type="ORF">DTW94_30695</name>
</gene>
<comment type="subunit">
    <text evidence="4">Tetramer of two alpha and two beta subunits.</text>
</comment>
<organism evidence="19 20">
    <name type="scientific">Streptomyces cavourensis</name>
    <dbReference type="NCBI Taxonomy" id="67258"/>
    <lineage>
        <taxon>Bacteria</taxon>
        <taxon>Bacillati</taxon>
        <taxon>Actinomycetota</taxon>
        <taxon>Actinomycetes</taxon>
        <taxon>Kitasatosporales</taxon>
        <taxon>Streptomycetaceae</taxon>
        <taxon>Streptomyces</taxon>
    </lineage>
</organism>
<dbReference type="GO" id="GO:0000049">
    <property type="term" value="F:tRNA binding"/>
    <property type="evidence" value="ECO:0007669"/>
    <property type="project" value="UniProtKB-UniRule"/>
</dbReference>
<dbReference type="HAMAP" id="MF_00021">
    <property type="entry name" value="ThiI"/>
    <property type="match status" value="1"/>
</dbReference>
<dbReference type="GO" id="GO:0004748">
    <property type="term" value="F:ribonucleoside-diphosphate reductase activity, thioredoxin disulfide as acceptor"/>
    <property type="evidence" value="ECO:0007669"/>
    <property type="project" value="UniProtKB-EC"/>
</dbReference>
<dbReference type="Pfam" id="PF22025">
    <property type="entry name" value="ThiI_fer"/>
    <property type="match status" value="1"/>
</dbReference>
<dbReference type="InterPro" id="IPR050102">
    <property type="entry name" value="tRNA_sulfurtransferase_ThiI"/>
</dbReference>
<dbReference type="InterPro" id="IPR049961">
    <property type="entry name" value="ThiI_N"/>
</dbReference>
<dbReference type="GO" id="GO:0009228">
    <property type="term" value="P:thiamine biosynthetic process"/>
    <property type="evidence" value="ECO:0007669"/>
    <property type="project" value="UniProtKB-KW"/>
</dbReference>
<dbReference type="AlphaFoldDB" id="A0AAD0VHN4"/>
<dbReference type="CDD" id="cd11716">
    <property type="entry name" value="THUMP_ThiI"/>
    <property type="match status" value="1"/>
</dbReference>
<dbReference type="InterPro" id="IPR009078">
    <property type="entry name" value="Ferritin-like_SF"/>
</dbReference>
<evidence type="ECO:0000256" key="1">
    <source>
        <dbReference type="ARBA" id="ARBA00001962"/>
    </source>
</evidence>
<dbReference type="GO" id="GO:0009229">
    <property type="term" value="P:thiamine diphosphate biosynthetic process"/>
    <property type="evidence" value="ECO:0007669"/>
    <property type="project" value="UniProtKB-UniRule"/>
</dbReference>
<dbReference type="CDD" id="cd01712">
    <property type="entry name" value="PPase_ThiI"/>
    <property type="match status" value="1"/>
</dbReference>
<dbReference type="GO" id="GO:0046872">
    <property type="term" value="F:metal ion binding"/>
    <property type="evidence" value="ECO:0007669"/>
    <property type="project" value="UniProtKB-KW"/>
</dbReference>
<evidence type="ECO:0000256" key="2">
    <source>
        <dbReference type="ARBA" id="ARBA00004496"/>
    </source>
</evidence>
<dbReference type="GO" id="GO:0005971">
    <property type="term" value="C:ribonucleoside-diphosphate reductase complex"/>
    <property type="evidence" value="ECO:0007669"/>
    <property type="project" value="InterPro"/>
</dbReference>
<keyword evidence="7 17" id="KW-0808">Transferase</keyword>
<dbReference type="CDD" id="cd01049">
    <property type="entry name" value="RNRR2"/>
    <property type="match status" value="1"/>
</dbReference>
<evidence type="ECO:0000259" key="18">
    <source>
        <dbReference type="PROSITE" id="PS51165"/>
    </source>
</evidence>
<dbReference type="InterPro" id="IPR012348">
    <property type="entry name" value="RNR-like"/>
</dbReference>
<name>A0AAD0VHN4_9ACTN</name>
<keyword evidence="12 17" id="KW-0784">Thiamine biosynthesis</keyword>
<keyword evidence="9 17" id="KW-0547">Nucleotide-binding</keyword>
<dbReference type="EC" id="2.8.1.4" evidence="17"/>
<evidence type="ECO:0000256" key="9">
    <source>
        <dbReference type="ARBA" id="ARBA00022741"/>
    </source>
</evidence>
<dbReference type="InterPro" id="IPR000358">
    <property type="entry name" value="RNR_small_fam"/>
</dbReference>
<dbReference type="InterPro" id="IPR054173">
    <property type="entry name" value="ThiI_fer"/>
</dbReference>
<comment type="caution">
    <text evidence="17">Lacks conserved residue(s) required for the propagation of feature annotation.</text>
</comment>
<evidence type="ECO:0000313" key="20">
    <source>
        <dbReference type="Proteomes" id="UP000253779"/>
    </source>
</evidence>
<evidence type="ECO:0000256" key="11">
    <source>
        <dbReference type="ARBA" id="ARBA00022884"/>
    </source>
</evidence>
<dbReference type="EMBL" id="CP030930">
    <property type="protein sequence ID" value="AXI75186.1"/>
    <property type="molecule type" value="Genomic_DNA"/>
</dbReference>
<comment type="pathway">
    <text evidence="17">Cofactor biosynthesis; thiamine diphosphate biosynthesis.</text>
</comment>
<evidence type="ECO:0000256" key="7">
    <source>
        <dbReference type="ARBA" id="ARBA00022679"/>
    </source>
</evidence>
<dbReference type="Pfam" id="PF00268">
    <property type="entry name" value="Ribonuc_red_sm"/>
    <property type="match status" value="1"/>
</dbReference>
<feature type="binding site" evidence="17">
    <location>
        <begin position="487"/>
        <end position="488"/>
    </location>
    <ligand>
        <name>ATP</name>
        <dbReference type="ChEBI" id="CHEBI:30616"/>
    </ligand>
</feature>
<dbReference type="PANTHER" id="PTHR43209:SF1">
    <property type="entry name" value="TRNA SULFURTRANSFERASE"/>
    <property type="match status" value="1"/>
</dbReference>
<evidence type="ECO:0000256" key="12">
    <source>
        <dbReference type="ARBA" id="ARBA00022977"/>
    </source>
</evidence>
<dbReference type="InterPro" id="IPR004114">
    <property type="entry name" value="THUMP_dom"/>
</dbReference>
<dbReference type="InterPro" id="IPR020536">
    <property type="entry name" value="ThiI_AANH"/>
</dbReference>
<dbReference type="PANTHER" id="PTHR43209">
    <property type="entry name" value="TRNA SULFURTRANSFERASE"/>
    <property type="match status" value="1"/>
</dbReference>
<dbReference type="GO" id="GO:0004810">
    <property type="term" value="F:CCA tRNA nucleotidyltransferase activity"/>
    <property type="evidence" value="ECO:0007669"/>
    <property type="project" value="InterPro"/>
</dbReference>
<dbReference type="InterPro" id="IPR026494">
    <property type="entry name" value="RNR_NrdF-like"/>
</dbReference>
<dbReference type="Pfam" id="PF02568">
    <property type="entry name" value="ThiI"/>
    <property type="match status" value="1"/>
</dbReference>
<accession>A0AAD0VHN4</accession>
<comment type="similarity">
    <text evidence="3">Belongs to the ribonucleoside diphosphate reductase small chain family.</text>
</comment>
<sequence length="702" mass="77556">MRGCLNSCHAPPHLASWDPAARLRPVNWNRITDEKDLEVWNRLTANFWLPGKVPLSGDLPAWQQKLTAGERTPTMRVFTGLTMLDTVQATVGEIVQIQDARTEHEEAVYTNIAFMQAVHARSYSSVFSTLSNTAEIDNAYRWAVGNDVLQERCKKVLAHYYGDDPLKRKVASTLLSSLLLYAGFYLPLHFSTHALLTNTADMTRLILRDKAVHGHYSGYKYQRGLEKLPPAGQEAMRTFTYELLKELYELELRYSGELYEPLGLMDDVAVFVRYNANKALMNLGYPARFTAEETEVNPEILAALSPGACVLLKHGEVFLKGRNRHLFVERLHDNLRTALRGIGGSTWIKTAQNVTVLGGEVPREALVERARRVMGFNSVEPAVRVPSDLDTIVAAAVDGLSGPEYDGATFVVRARRRNKQFPLTSSRVEAQVGARLLAAIPGLRLDLTRPDVRLSVEIDHKETYVSWERLPGLSGLPVGSSGRALVLLSGGYDSPVAAHRAMRRGLACDFVHFNGAPYTNPASVYKAYALARELNRYQPPGELHVIALGKARKQLAVAGAGRLQVVAQQRLMVRTASALSARIGGEALVTGDSLGQVASQTLANMVAVDEAATLPVLRPLLGREKQEIIDEARSIGTADVSVLPDEDCCGLLAPRRVTTRAELPHLRVLERRLDLDEVIEALLDSARVMRPRMDEEEPAVRA</sequence>
<dbReference type="PROSITE" id="PS51165">
    <property type="entry name" value="THUMP"/>
    <property type="match status" value="1"/>
</dbReference>
<dbReference type="Pfam" id="PF02926">
    <property type="entry name" value="THUMP"/>
    <property type="match status" value="1"/>
</dbReference>
<keyword evidence="8" id="KW-0479">Metal-binding</keyword>
<dbReference type="GO" id="GO:0052837">
    <property type="term" value="P:thiazole biosynthetic process"/>
    <property type="evidence" value="ECO:0007669"/>
    <property type="project" value="TreeGrafter"/>
</dbReference>
<feature type="binding site" evidence="17">
    <location>
        <begin position="512"/>
        <end position="513"/>
    </location>
    <ligand>
        <name>ATP</name>
        <dbReference type="ChEBI" id="CHEBI:30616"/>
    </ligand>
</feature>
<evidence type="ECO:0000256" key="6">
    <source>
        <dbReference type="ARBA" id="ARBA00022555"/>
    </source>
</evidence>
<dbReference type="SUPFAM" id="SSF52402">
    <property type="entry name" value="Adenine nucleotide alpha hydrolases-like"/>
    <property type="match status" value="1"/>
</dbReference>
<comment type="function">
    <text evidence="17">Catalyzes the ATP-dependent transfer of a sulfur to tRNA to produce 4-thiouridine in position 8 of tRNAs, which functions as a near-UV photosensor. Also catalyzes the transfer of sulfur to the sulfur carrier protein ThiS, forming ThiS-thiocarboxylate. This is a step in the synthesis of thiazole, in the thiamine biosynthesis pathway. The sulfur is donated as persulfide by IscS.</text>
</comment>
<comment type="similarity">
    <text evidence="17">Belongs to the ThiI family.</text>
</comment>
<keyword evidence="13 19" id="KW-0560">Oxidoreductase</keyword>
<dbReference type="InterPro" id="IPR014729">
    <property type="entry name" value="Rossmann-like_a/b/a_fold"/>
</dbReference>
<keyword evidence="14" id="KW-0408">Iron</keyword>
<comment type="subcellular location">
    <subcellularLocation>
        <location evidence="2 17">Cytoplasm</location>
    </subcellularLocation>
</comment>
<evidence type="ECO:0000256" key="13">
    <source>
        <dbReference type="ARBA" id="ARBA00023002"/>
    </source>
</evidence>
<evidence type="ECO:0000256" key="15">
    <source>
        <dbReference type="ARBA" id="ARBA00023116"/>
    </source>
</evidence>
<dbReference type="Proteomes" id="UP000253779">
    <property type="component" value="Chromosome"/>
</dbReference>
<reference evidence="19 20" key="1">
    <citation type="submission" date="2018-07" db="EMBL/GenBank/DDBJ databases">
        <title>Complete genome sequence of soil actinomycete Streptomyces cavourensis tj430.</title>
        <authorList>
            <person name="Wang P."/>
            <person name="Huang Y."/>
        </authorList>
    </citation>
    <scope>NUCLEOTIDE SEQUENCE [LARGE SCALE GENOMIC DNA]</scope>
    <source>
        <strain evidence="19 20">TJ430</strain>
    </source>
</reference>
<comment type="cofactor">
    <cofactor evidence="1">
        <name>Fe cation</name>
        <dbReference type="ChEBI" id="CHEBI:24875"/>
    </cofactor>
</comment>
<comment type="catalytic activity">
    <reaction evidence="17">
        <text>[ThiS sulfur-carrier protein]-C-terminal Gly-Gly-AMP + S-sulfanyl-L-cysteinyl-[cysteine desulfurase] + AH2 = [ThiS sulfur-carrier protein]-C-terminal-Gly-aminoethanethioate + L-cysteinyl-[cysteine desulfurase] + A + AMP + 2 H(+)</text>
        <dbReference type="Rhea" id="RHEA:43340"/>
        <dbReference type="Rhea" id="RHEA-COMP:12157"/>
        <dbReference type="Rhea" id="RHEA-COMP:12158"/>
        <dbReference type="Rhea" id="RHEA-COMP:12910"/>
        <dbReference type="Rhea" id="RHEA-COMP:19908"/>
        <dbReference type="ChEBI" id="CHEBI:13193"/>
        <dbReference type="ChEBI" id="CHEBI:15378"/>
        <dbReference type="ChEBI" id="CHEBI:17499"/>
        <dbReference type="ChEBI" id="CHEBI:29950"/>
        <dbReference type="ChEBI" id="CHEBI:61963"/>
        <dbReference type="ChEBI" id="CHEBI:90618"/>
        <dbReference type="ChEBI" id="CHEBI:232372"/>
        <dbReference type="ChEBI" id="CHEBI:456215"/>
    </reaction>
</comment>
<evidence type="ECO:0000256" key="5">
    <source>
        <dbReference type="ARBA" id="ARBA00022490"/>
    </source>
</evidence>
<evidence type="ECO:0000256" key="4">
    <source>
        <dbReference type="ARBA" id="ARBA00011209"/>
    </source>
</evidence>
<dbReference type="InterPro" id="IPR003720">
    <property type="entry name" value="tRNA_STrfase"/>
</dbReference>